<keyword evidence="3" id="KW-1185">Reference proteome</keyword>
<dbReference type="PANTHER" id="PTHR42085">
    <property type="entry name" value="F-BOX DOMAIN-CONTAINING PROTEIN"/>
    <property type="match status" value="1"/>
</dbReference>
<feature type="compositionally biased region" description="Basic and acidic residues" evidence="1">
    <location>
        <begin position="329"/>
        <end position="356"/>
    </location>
</feature>
<feature type="compositionally biased region" description="Low complexity" evidence="1">
    <location>
        <begin position="117"/>
        <end position="134"/>
    </location>
</feature>
<feature type="region of interest" description="Disordered" evidence="1">
    <location>
        <begin position="329"/>
        <end position="384"/>
    </location>
</feature>
<sequence>MGNIATTITKGTTDEMAPTLKRTRDNRDDLAQPPTKKPRLEEGGDNNATASAPRDPQRTGKDPVRIPHPLPPRPPQASKTAGGAKASTTTKAREEPEHESKTGPAATSDKKMRPEQPAIITATPSTAAPTFAPSDETGRDSSESTARAPAASPSPPQPRRKTGFLDLSAELRNKIYHQNMSYPDEPSTRTDKNTPTEPTILSVCKQIRAEASKMYWDKPFVFNDMGLAADFLKSITPEKRALIKDIQVVAPSPDRVAELTLRRVRRALIAWNKAYARKGLKDGVARIQMQIHEYMKDENGVDMTDHDGNRMIGDKKVIWCSARPLDLRSDDQKAKDKKAADEKAAQELAEKEEAKKKMTPQAQFDKADKEKGAAEQKKSKFDPARAEDIELFKTVRTHRNVFVNVRKTAKDLKKDEEEN</sequence>
<evidence type="ECO:0000313" key="2">
    <source>
        <dbReference type="EMBL" id="UJO21360.1"/>
    </source>
</evidence>
<dbReference type="KEGG" id="ffu:CLAFUR5_11076"/>
<dbReference type="InterPro" id="IPR038883">
    <property type="entry name" value="AN11006-like"/>
</dbReference>
<organism evidence="2 3">
    <name type="scientific">Passalora fulva</name>
    <name type="common">Tomato leaf mold</name>
    <name type="synonym">Cladosporium fulvum</name>
    <dbReference type="NCBI Taxonomy" id="5499"/>
    <lineage>
        <taxon>Eukaryota</taxon>
        <taxon>Fungi</taxon>
        <taxon>Dikarya</taxon>
        <taxon>Ascomycota</taxon>
        <taxon>Pezizomycotina</taxon>
        <taxon>Dothideomycetes</taxon>
        <taxon>Dothideomycetidae</taxon>
        <taxon>Mycosphaerellales</taxon>
        <taxon>Mycosphaerellaceae</taxon>
        <taxon>Fulvia</taxon>
    </lineage>
</organism>
<accession>A0A9Q8PF75</accession>
<reference evidence="2" key="1">
    <citation type="submission" date="2021-12" db="EMBL/GenBank/DDBJ databases">
        <authorList>
            <person name="Zaccaron A."/>
            <person name="Stergiopoulos I."/>
        </authorList>
    </citation>
    <scope>NUCLEOTIDE SEQUENCE</scope>
    <source>
        <strain evidence="2">Race5_Kim</strain>
    </source>
</reference>
<dbReference type="PANTHER" id="PTHR42085:SF8">
    <property type="entry name" value="F-BOX DOMAIN-CONTAINING PROTEIN"/>
    <property type="match status" value="1"/>
</dbReference>
<feature type="compositionally biased region" description="Polar residues" evidence="1">
    <location>
        <begin position="1"/>
        <end position="11"/>
    </location>
</feature>
<feature type="compositionally biased region" description="Basic and acidic residues" evidence="1">
    <location>
        <begin position="91"/>
        <end position="101"/>
    </location>
</feature>
<evidence type="ECO:0000313" key="3">
    <source>
        <dbReference type="Proteomes" id="UP000756132"/>
    </source>
</evidence>
<dbReference type="GeneID" id="71990954"/>
<reference evidence="2" key="2">
    <citation type="journal article" date="2022" name="Microb. Genom.">
        <title>A chromosome-scale genome assembly of the tomato pathogen Cladosporium fulvum reveals a compartmentalized genome architecture and the presence of a dispensable chromosome.</title>
        <authorList>
            <person name="Zaccaron A.Z."/>
            <person name="Chen L.H."/>
            <person name="Samaras A."/>
            <person name="Stergiopoulos I."/>
        </authorList>
    </citation>
    <scope>NUCLEOTIDE SEQUENCE</scope>
    <source>
        <strain evidence="2">Race5_Kim</strain>
    </source>
</reference>
<gene>
    <name evidence="2" type="ORF">CLAFUR5_11076</name>
</gene>
<protein>
    <submittedName>
        <fullName evidence="2">Uncharacterized protein</fullName>
    </submittedName>
</protein>
<feature type="compositionally biased region" description="Low complexity" evidence="1">
    <location>
        <begin position="77"/>
        <end position="90"/>
    </location>
</feature>
<dbReference type="Proteomes" id="UP000756132">
    <property type="component" value="Chromosome 8"/>
</dbReference>
<proteinExistence type="predicted"/>
<feature type="region of interest" description="Disordered" evidence="1">
    <location>
        <begin position="1"/>
        <end position="162"/>
    </location>
</feature>
<dbReference type="EMBL" id="CP090170">
    <property type="protein sequence ID" value="UJO21360.1"/>
    <property type="molecule type" value="Genomic_DNA"/>
</dbReference>
<feature type="compositionally biased region" description="Basic and acidic residues" evidence="1">
    <location>
        <begin position="365"/>
        <end position="384"/>
    </location>
</feature>
<dbReference type="OrthoDB" id="5314997at2759"/>
<dbReference type="AlphaFoldDB" id="A0A9Q8PF75"/>
<dbReference type="RefSeq" id="XP_047765726.1">
    <property type="nucleotide sequence ID" value="XM_047910224.1"/>
</dbReference>
<evidence type="ECO:0000256" key="1">
    <source>
        <dbReference type="SAM" id="MobiDB-lite"/>
    </source>
</evidence>
<feature type="compositionally biased region" description="Basic and acidic residues" evidence="1">
    <location>
        <begin position="55"/>
        <end position="65"/>
    </location>
</feature>
<name>A0A9Q8PF75_PASFU</name>
<feature type="compositionally biased region" description="Pro residues" evidence="1">
    <location>
        <begin position="66"/>
        <end position="75"/>
    </location>
</feature>